<feature type="compositionally biased region" description="Low complexity" evidence="2">
    <location>
        <begin position="574"/>
        <end position="594"/>
    </location>
</feature>
<feature type="compositionally biased region" description="Gly residues" evidence="2">
    <location>
        <begin position="1139"/>
        <end position="1156"/>
    </location>
</feature>
<feature type="compositionally biased region" description="Gly residues" evidence="2">
    <location>
        <begin position="917"/>
        <end position="929"/>
    </location>
</feature>
<keyword evidence="6" id="KW-1185">Reference proteome</keyword>
<dbReference type="STRING" id="3055.A0A2K3CU83"/>
<dbReference type="RefSeq" id="XP_042915799.1">
    <property type="nucleotide sequence ID" value="XM_043071152.1"/>
</dbReference>
<organism evidence="5 6">
    <name type="scientific">Chlamydomonas reinhardtii</name>
    <name type="common">Chlamydomonas smithii</name>
    <dbReference type="NCBI Taxonomy" id="3055"/>
    <lineage>
        <taxon>Eukaryota</taxon>
        <taxon>Viridiplantae</taxon>
        <taxon>Chlorophyta</taxon>
        <taxon>core chlorophytes</taxon>
        <taxon>Chlorophyceae</taxon>
        <taxon>CS clade</taxon>
        <taxon>Chlamydomonadales</taxon>
        <taxon>Chlamydomonadaceae</taxon>
        <taxon>Chlamydomonas</taxon>
    </lineage>
</organism>
<feature type="compositionally biased region" description="Low complexity" evidence="2">
    <location>
        <begin position="835"/>
        <end position="845"/>
    </location>
</feature>
<dbReference type="Pfam" id="PF00752">
    <property type="entry name" value="XPG_N"/>
    <property type="match status" value="1"/>
</dbReference>
<feature type="compositionally biased region" description="Low complexity" evidence="2">
    <location>
        <begin position="514"/>
        <end position="527"/>
    </location>
</feature>
<dbReference type="Gramene" id="PNW71848">
    <property type="protein sequence ID" value="PNW71848"/>
    <property type="gene ID" value="CHLRE_16g670550v5"/>
</dbReference>
<dbReference type="GeneID" id="5724789"/>
<dbReference type="SMART" id="SM00485">
    <property type="entry name" value="XPGN"/>
    <property type="match status" value="1"/>
</dbReference>
<feature type="domain" description="XPG-I" evidence="3">
    <location>
        <begin position="132"/>
        <end position="207"/>
    </location>
</feature>
<keyword evidence="1" id="KW-0175">Coiled coil</keyword>
<evidence type="ECO:0000256" key="2">
    <source>
        <dbReference type="SAM" id="MobiDB-lite"/>
    </source>
</evidence>
<dbReference type="PANTHER" id="PTHR11081">
    <property type="entry name" value="FLAP ENDONUCLEASE FAMILY MEMBER"/>
    <property type="match status" value="1"/>
</dbReference>
<feature type="compositionally biased region" description="Low complexity" evidence="2">
    <location>
        <begin position="901"/>
        <end position="916"/>
    </location>
</feature>
<dbReference type="OMA" id="CGHEASA"/>
<feature type="compositionally biased region" description="Gly residues" evidence="2">
    <location>
        <begin position="613"/>
        <end position="626"/>
    </location>
</feature>
<dbReference type="InterPro" id="IPR029060">
    <property type="entry name" value="PIN-like_dom_sf"/>
</dbReference>
<feature type="compositionally biased region" description="Acidic residues" evidence="2">
    <location>
        <begin position="1323"/>
        <end position="1337"/>
    </location>
</feature>
<dbReference type="InterPro" id="IPR006084">
    <property type="entry name" value="XPG/Rad2"/>
</dbReference>
<feature type="compositionally biased region" description="Gly residues" evidence="2">
    <location>
        <begin position="1185"/>
        <end position="1209"/>
    </location>
</feature>
<dbReference type="Gene3D" id="3.40.50.1010">
    <property type="entry name" value="5'-nuclease"/>
    <property type="match status" value="1"/>
</dbReference>
<feature type="region of interest" description="Disordered" evidence="2">
    <location>
        <begin position="829"/>
        <end position="1214"/>
    </location>
</feature>
<dbReference type="SMART" id="SM00484">
    <property type="entry name" value="XPGI"/>
    <property type="match status" value="1"/>
</dbReference>
<evidence type="ECO:0000256" key="1">
    <source>
        <dbReference type="SAM" id="Coils"/>
    </source>
</evidence>
<feature type="compositionally biased region" description="Low complexity" evidence="2">
    <location>
        <begin position="1268"/>
        <end position="1293"/>
    </location>
</feature>
<dbReference type="SUPFAM" id="SSF88723">
    <property type="entry name" value="PIN domain-like"/>
    <property type="match status" value="1"/>
</dbReference>
<feature type="compositionally biased region" description="Basic and acidic residues" evidence="2">
    <location>
        <begin position="1313"/>
        <end position="1322"/>
    </location>
</feature>
<dbReference type="Pfam" id="PF00867">
    <property type="entry name" value="XPG_I"/>
    <property type="match status" value="1"/>
</dbReference>
<dbReference type="PANTHER" id="PTHR11081:SF59">
    <property type="entry name" value="FI23547P1"/>
    <property type="match status" value="1"/>
</dbReference>
<feature type="region of interest" description="Disordered" evidence="2">
    <location>
        <begin position="692"/>
        <end position="713"/>
    </location>
</feature>
<name>A0A2K3CU83_CHLRE</name>
<feature type="compositionally biased region" description="Gly residues" evidence="2">
    <location>
        <begin position="858"/>
        <end position="900"/>
    </location>
</feature>
<dbReference type="InterPro" id="IPR006086">
    <property type="entry name" value="XPG-I_dom"/>
</dbReference>
<feature type="compositionally biased region" description="Low complexity" evidence="2">
    <location>
        <begin position="1074"/>
        <end position="1120"/>
    </location>
</feature>
<dbReference type="InParanoid" id="A0A2K3CU83"/>
<protein>
    <recommendedName>
        <fullName evidence="7">XPG-I domain-containing protein</fullName>
    </recommendedName>
</protein>
<dbReference type="InterPro" id="IPR006085">
    <property type="entry name" value="XPG_DNA_repair_N"/>
</dbReference>
<evidence type="ECO:0008006" key="7">
    <source>
        <dbReference type="Google" id="ProtNLM"/>
    </source>
</evidence>
<evidence type="ECO:0000259" key="3">
    <source>
        <dbReference type="SMART" id="SM00484"/>
    </source>
</evidence>
<feature type="coiled-coil region" evidence="1">
    <location>
        <begin position="342"/>
        <end position="369"/>
    </location>
</feature>
<dbReference type="GO" id="GO:0017108">
    <property type="term" value="F:5'-flap endonuclease activity"/>
    <property type="evidence" value="ECO:0000318"/>
    <property type="project" value="GO_Central"/>
</dbReference>
<reference evidence="5 6" key="1">
    <citation type="journal article" date="2007" name="Science">
        <title>The Chlamydomonas genome reveals the evolution of key animal and plant functions.</title>
        <authorList>
            <person name="Merchant S.S."/>
            <person name="Prochnik S.E."/>
            <person name="Vallon O."/>
            <person name="Harris E.H."/>
            <person name="Karpowicz S.J."/>
            <person name="Witman G.B."/>
            <person name="Terry A."/>
            <person name="Salamov A."/>
            <person name="Fritz-Laylin L.K."/>
            <person name="Marechal-Drouard L."/>
            <person name="Marshall W.F."/>
            <person name="Qu L.H."/>
            <person name="Nelson D.R."/>
            <person name="Sanderfoot A.A."/>
            <person name="Spalding M.H."/>
            <person name="Kapitonov V.V."/>
            <person name="Ren Q."/>
            <person name="Ferris P."/>
            <person name="Lindquist E."/>
            <person name="Shapiro H."/>
            <person name="Lucas S.M."/>
            <person name="Grimwood J."/>
            <person name="Schmutz J."/>
            <person name="Cardol P."/>
            <person name="Cerutti H."/>
            <person name="Chanfreau G."/>
            <person name="Chen C.L."/>
            <person name="Cognat V."/>
            <person name="Croft M.T."/>
            <person name="Dent R."/>
            <person name="Dutcher S."/>
            <person name="Fernandez E."/>
            <person name="Fukuzawa H."/>
            <person name="Gonzalez-Ballester D."/>
            <person name="Gonzalez-Halphen D."/>
            <person name="Hallmann A."/>
            <person name="Hanikenne M."/>
            <person name="Hippler M."/>
            <person name="Inwood W."/>
            <person name="Jabbari K."/>
            <person name="Kalanon M."/>
            <person name="Kuras R."/>
            <person name="Lefebvre P.A."/>
            <person name="Lemaire S.D."/>
            <person name="Lobanov A.V."/>
            <person name="Lohr M."/>
            <person name="Manuell A."/>
            <person name="Meier I."/>
            <person name="Mets L."/>
            <person name="Mittag M."/>
            <person name="Mittelmeier T."/>
            <person name="Moroney J.V."/>
            <person name="Moseley J."/>
            <person name="Napoli C."/>
            <person name="Nedelcu A.M."/>
            <person name="Niyogi K."/>
            <person name="Novoselov S.V."/>
            <person name="Paulsen I.T."/>
            <person name="Pazour G."/>
            <person name="Purton S."/>
            <person name="Ral J.P."/>
            <person name="Riano-Pachon D.M."/>
            <person name="Riekhof W."/>
            <person name="Rymarquis L."/>
            <person name="Schroda M."/>
            <person name="Stern D."/>
            <person name="Umen J."/>
            <person name="Willows R."/>
            <person name="Wilson N."/>
            <person name="Zimmer S.L."/>
            <person name="Allmer J."/>
            <person name="Balk J."/>
            <person name="Bisova K."/>
            <person name="Chen C.J."/>
            <person name="Elias M."/>
            <person name="Gendler K."/>
            <person name="Hauser C."/>
            <person name="Lamb M.R."/>
            <person name="Ledford H."/>
            <person name="Long J.C."/>
            <person name="Minagawa J."/>
            <person name="Page M.D."/>
            <person name="Pan J."/>
            <person name="Pootakham W."/>
            <person name="Roje S."/>
            <person name="Rose A."/>
            <person name="Stahlberg E."/>
            <person name="Terauchi A.M."/>
            <person name="Yang P."/>
            <person name="Ball S."/>
            <person name="Bowler C."/>
            <person name="Dieckmann C.L."/>
            <person name="Gladyshev V.N."/>
            <person name="Green P."/>
            <person name="Jorgensen R."/>
            <person name="Mayfield S."/>
            <person name="Mueller-Roeber B."/>
            <person name="Rajamani S."/>
            <person name="Sayre R.T."/>
            <person name="Brokstein P."/>
            <person name="Dubchak I."/>
            <person name="Goodstein D."/>
            <person name="Hornick L."/>
            <person name="Huang Y.W."/>
            <person name="Jhaveri J."/>
            <person name="Luo Y."/>
            <person name="Martinez D."/>
            <person name="Ngau W.C."/>
            <person name="Otillar B."/>
            <person name="Poliakov A."/>
            <person name="Porter A."/>
            <person name="Szajkowski L."/>
            <person name="Werner G."/>
            <person name="Zhou K."/>
            <person name="Grigoriev I.V."/>
            <person name="Rokhsar D.S."/>
            <person name="Grossman A.R."/>
        </authorList>
    </citation>
    <scope>NUCLEOTIDE SEQUENCE [LARGE SCALE GENOMIC DNA]</scope>
    <source>
        <strain evidence="6">CC-503</strain>
    </source>
</reference>
<feature type="region of interest" description="Disordered" evidence="2">
    <location>
        <begin position="506"/>
        <end position="527"/>
    </location>
</feature>
<dbReference type="Proteomes" id="UP000006906">
    <property type="component" value="Chromosome 16"/>
</dbReference>
<dbReference type="ExpressionAtlas" id="A0A2K3CU83">
    <property type="expression patterns" value="baseline and differential"/>
</dbReference>
<dbReference type="EMBL" id="CM008977">
    <property type="protein sequence ID" value="PNW71848.1"/>
    <property type="molecule type" value="Genomic_DNA"/>
</dbReference>
<feature type="region of interest" description="Disordered" evidence="2">
    <location>
        <begin position="557"/>
        <end position="594"/>
    </location>
</feature>
<evidence type="ECO:0000313" key="5">
    <source>
        <dbReference type="EMBL" id="PNW71848.1"/>
    </source>
</evidence>
<feature type="domain" description="XPG N-terminal" evidence="4">
    <location>
        <begin position="22"/>
        <end position="108"/>
    </location>
</feature>
<dbReference type="OrthoDB" id="2959108at2759"/>
<accession>A0A2K3CU83</accession>
<dbReference type="PaxDb" id="3055-EDO98879"/>
<evidence type="ECO:0000259" key="4">
    <source>
        <dbReference type="SMART" id="SM00485"/>
    </source>
</evidence>
<dbReference type="KEGG" id="cre:CHLRE_16g670550v5"/>
<gene>
    <name evidence="5" type="ORF">CHLRE_16g670550v5</name>
</gene>
<feature type="compositionally biased region" description="Low complexity" evidence="2">
    <location>
        <begin position="981"/>
        <end position="1026"/>
    </location>
</feature>
<feature type="compositionally biased region" description="Polar residues" evidence="2">
    <location>
        <begin position="1168"/>
        <end position="1183"/>
    </location>
</feature>
<feature type="compositionally biased region" description="Low complexity" evidence="2">
    <location>
        <begin position="1048"/>
        <end position="1060"/>
    </location>
</feature>
<feature type="region of interest" description="Disordered" evidence="2">
    <location>
        <begin position="613"/>
        <end position="640"/>
    </location>
</feature>
<feature type="compositionally biased region" description="Basic and acidic residues" evidence="2">
    <location>
        <begin position="1061"/>
        <end position="1072"/>
    </location>
</feature>
<feature type="region of interest" description="Disordered" evidence="2">
    <location>
        <begin position="1247"/>
        <end position="1337"/>
    </location>
</feature>
<dbReference type="PRINTS" id="PR00853">
    <property type="entry name" value="XPGRADSUPER"/>
</dbReference>
<sequence length="1337" mass="131456">MGVVNLFTELADYSGVIQNWTGANEQLVAEMCGQTLAIDTSVWIFQCSQQQDLKDAIYDEHARVLYTMIHRIISLLRHGVTPVFVLEGDTPEAKMGRLQQRSLAKGLGGMAGGNRRGGRHDALGRRVVQLLDLMGLPHVDAPGEAEAMCAALVAAGLADAVVSSDVDALLFGAPRQYRECRMQFDTPRHTVVERVDPVAAARSAFGLTQPGGGCALALQTVAVLCGCDYSVAGGRGVGVKGAMGAVQQLTRGRQSDAHVPGELLRLLRTGPDPAVMELKACSGCKTCGHEKHGRKPCEQCGPGPCRPKAPGAGCSCRFHSSEPERVLMRVISRAVSTSPSFAADCEAALAAFAAEAQRARREAVALRGRGGLGWRGRPDVDGVFALMHPLLGGTSSDPNKLLWTHAEVRDKLRPVLMEWDMRQGPNPPSDVAAQVQFRPVRIKQEAAKDGGTWAYLVEFERLGDDPDAEFDREQMRSTKLVKGRHVRKTLVERLWPQLLSRREEEAQAKLSQQASKGARKAAGAPRGKRGAAAAAVGSGSATTGGVTVSAGVRLSGSPLASTPNGTGGSGGASGSAKSASRTASRSGLSSGAAGSREVMQRFLAVAGRGGGAAAGGGGAAGGGQQAGEGPSQRERAAGGGGGYGGGYGGAYGGARDRGPVAMSAAAGAAADVIGSDSDSDSDGEGLILTQHAPPALQRRQQPAAGAAGSRAAACAGGGNGVGPSHAGTGGQVGQMLPPRAAPRAPAAAAARAAAARAPIAAPVAAPRVARPLAKTQYSCSDGEDGDGDDDDACNIPDSMEALLAQVGAGAGRTARADPPAAAAAAAAAGGGAGARPGAAAAAGSAHEWPFRPQPTGPGPGRGEAGAGAGSGSAGAAGGGARGNGGGGGGGGGGAGAGGRAGAASTGAGARTGADAGAAGGGGGGGGAAAGPGSPPRSQAPPHQRARPDQGVVEVMDLTDSPAPAPGLGPGPHRQEHHHQQHQQQQHQQQSPMGRTGSTSTGGAAAVREAAGRQGSGEQEEAGAGAAPWGVGSSTKPLGRPPVPHSRQAAAAGGHAAGVSDGARRSLFHERGTVEAQGSPEEEAAAAAAAVAAAGPSHGAGRARPGATQSGSSRGARARSGVEGGAGGAGPAADAPAGAGDSGGGGECSGGGGGGATATGESPSKRQRSIGSTIDNPSNTTTRTGGSNGGAGAGSGGSAGGGGGAAGRAGAGAAAAAPIPVPGRVAARRPVAPAAAVAAAAHAAVDLTFSSDEEDKDGVAGDGSGKEQGAAGAGARRVAAGRKAQGAWAAGACAAPPPQQQLQREEEQEDGDAGDDRWGNKEKDEEEDDDEVIIVESQ</sequence>
<evidence type="ECO:0000313" key="6">
    <source>
        <dbReference type="Proteomes" id="UP000006906"/>
    </source>
</evidence>
<proteinExistence type="predicted"/>